<sequence length="109" mass="12843">MNRKVKLFILLMNFMVLFFLFQTEFGPNAWRLLTGNGYDIPVESSIFEFKVTQMNTGSGDYWLYGEDNENYYTKMENRDNVPYKAISKNVASTIQSFKSLDYTTWNLTE</sequence>
<dbReference type="Proteomes" id="UP001597526">
    <property type="component" value="Unassembled WGS sequence"/>
</dbReference>
<name>A0ABW5MU76_9FLAO</name>
<keyword evidence="1" id="KW-1133">Transmembrane helix</keyword>
<gene>
    <name evidence="2" type="ORF">ACFSQJ_03660</name>
</gene>
<keyword evidence="3" id="KW-1185">Reference proteome</keyword>
<protein>
    <submittedName>
        <fullName evidence="2">Uncharacterized protein</fullName>
    </submittedName>
</protein>
<dbReference type="RefSeq" id="WP_377765635.1">
    <property type="nucleotide sequence ID" value="NZ_JBHULB010000006.1"/>
</dbReference>
<proteinExistence type="predicted"/>
<keyword evidence="1" id="KW-0472">Membrane</keyword>
<keyword evidence="1" id="KW-0812">Transmembrane</keyword>
<evidence type="ECO:0000256" key="1">
    <source>
        <dbReference type="SAM" id="Phobius"/>
    </source>
</evidence>
<organism evidence="2 3">
    <name type="scientific">Croceitalea marina</name>
    <dbReference type="NCBI Taxonomy" id="1775166"/>
    <lineage>
        <taxon>Bacteria</taxon>
        <taxon>Pseudomonadati</taxon>
        <taxon>Bacteroidota</taxon>
        <taxon>Flavobacteriia</taxon>
        <taxon>Flavobacteriales</taxon>
        <taxon>Flavobacteriaceae</taxon>
        <taxon>Croceitalea</taxon>
    </lineage>
</organism>
<comment type="caution">
    <text evidence="2">The sequence shown here is derived from an EMBL/GenBank/DDBJ whole genome shotgun (WGS) entry which is preliminary data.</text>
</comment>
<dbReference type="EMBL" id="JBHULB010000006">
    <property type="protein sequence ID" value="MFD2586009.1"/>
    <property type="molecule type" value="Genomic_DNA"/>
</dbReference>
<evidence type="ECO:0000313" key="3">
    <source>
        <dbReference type="Proteomes" id="UP001597526"/>
    </source>
</evidence>
<reference evidence="3" key="1">
    <citation type="journal article" date="2019" name="Int. J. Syst. Evol. Microbiol.">
        <title>The Global Catalogue of Microorganisms (GCM) 10K type strain sequencing project: providing services to taxonomists for standard genome sequencing and annotation.</title>
        <authorList>
            <consortium name="The Broad Institute Genomics Platform"/>
            <consortium name="The Broad Institute Genome Sequencing Center for Infectious Disease"/>
            <person name="Wu L."/>
            <person name="Ma J."/>
        </authorList>
    </citation>
    <scope>NUCLEOTIDE SEQUENCE [LARGE SCALE GENOMIC DNA]</scope>
    <source>
        <strain evidence="3">KCTC 52368</strain>
    </source>
</reference>
<accession>A0ABW5MU76</accession>
<feature type="transmembrane region" description="Helical" evidence="1">
    <location>
        <begin position="7"/>
        <end position="25"/>
    </location>
</feature>
<evidence type="ECO:0000313" key="2">
    <source>
        <dbReference type="EMBL" id="MFD2586009.1"/>
    </source>
</evidence>